<dbReference type="CDD" id="cd18808">
    <property type="entry name" value="SF1_C_Upf1"/>
    <property type="match status" value="1"/>
</dbReference>
<keyword evidence="4" id="KW-0347">Helicase</keyword>
<evidence type="ECO:0000256" key="4">
    <source>
        <dbReference type="ARBA" id="ARBA00022806"/>
    </source>
</evidence>
<protein>
    <submittedName>
        <fullName evidence="9">AAA family ATPase</fullName>
    </submittedName>
</protein>
<dbReference type="Pfam" id="PF13086">
    <property type="entry name" value="AAA_11"/>
    <property type="match status" value="1"/>
</dbReference>
<comment type="caution">
    <text evidence="9">The sequence shown here is derived from an EMBL/GenBank/DDBJ whole genome shotgun (WGS) entry which is preliminary data.</text>
</comment>
<gene>
    <name evidence="9" type="ORF">KJP28_16820</name>
</gene>
<dbReference type="InterPro" id="IPR049468">
    <property type="entry name" value="Restrct_endonuc-II-like_dom"/>
</dbReference>
<evidence type="ECO:0000256" key="2">
    <source>
        <dbReference type="ARBA" id="ARBA00022741"/>
    </source>
</evidence>
<feature type="domain" description="DNA2/NAM7 helicase helicase" evidence="6">
    <location>
        <begin position="328"/>
        <end position="459"/>
    </location>
</feature>
<feature type="domain" description="Restriction endonuclease type II-like" evidence="8">
    <location>
        <begin position="933"/>
        <end position="1028"/>
    </location>
</feature>
<reference evidence="9 10" key="1">
    <citation type="submission" date="2021-05" db="EMBL/GenBank/DDBJ databases">
        <title>Culturable bacteria isolated from Daya Bay.</title>
        <authorList>
            <person name="Zheng W."/>
            <person name="Yu S."/>
            <person name="Huang Y."/>
        </authorList>
    </citation>
    <scope>NUCLEOTIDE SEQUENCE [LARGE SCALE GENOMIC DNA]</scope>
    <source>
        <strain evidence="9 10">DP4N28-5</strain>
    </source>
</reference>
<dbReference type="Proteomes" id="UP000756530">
    <property type="component" value="Unassembled WGS sequence"/>
</dbReference>
<accession>A0ABS6T5T4</accession>
<dbReference type="InterPro" id="IPR041679">
    <property type="entry name" value="DNA2/NAM7-like_C"/>
</dbReference>
<evidence type="ECO:0000259" key="7">
    <source>
        <dbReference type="Pfam" id="PF13087"/>
    </source>
</evidence>
<comment type="similarity">
    <text evidence="1">Belongs to the DNA2/NAM7 helicase family.</text>
</comment>
<organism evidence="9 10">
    <name type="scientific">Maritimibacter dapengensis</name>
    <dbReference type="NCBI Taxonomy" id="2836868"/>
    <lineage>
        <taxon>Bacteria</taxon>
        <taxon>Pseudomonadati</taxon>
        <taxon>Pseudomonadota</taxon>
        <taxon>Alphaproteobacteria</taxon>
        <taxon>Rhodobacterales</taxon>
        <taxon>Roseobacteraceae</taxon>
        <taxon>Maritimibacter</taxon>
    </lineage>
</organism>
<dbReference type="InterPro" id="IPR041677">
    <property type="entry name" value="DNA2/NAM7_AAA_11"/>
</dbReference>
<sequence>MAALAEIDQLIRDGKIRKDRTGRLLAHFGSLSIGSSKAEASTTIDGEENSILTAAPALFSQIDDPSEELAVEEKDTTNIDLGAVLRYWRSALRADPRGATTQVEDKHGIEWTLISGAGPIVPGEGATVQIRLSLSGLPATFQEALVRREGNENALAVGWPLSVARQRGVPIVRPIGLLAASWERQGDDLILSLHADDVLVNPEWVQQAARASGWNRNDLADVFHSDDGVGLPAIEFLDKLKVAVASQIKGRINGEDLVSSLNLNSQGIFDAAAVFLPTDSSFVAGAARNLDEIASWSEDRIAQTALGAALGMQAEVKPAAAAIDAGPLNQEQLRAVRGACEAPLTVVTGPPGTGKSQAIVSMAASVLAAGGSVLVASKNHQALDAVEDRLGSLSSNTSFMVRTLNPNAEIDVGFADVLKALIDNENSSLSSDVDELALARLVDLARRRAQSLDQMERVAEIECALTDILERIALRTDAAGGRQEQTGSDEAVQVDKVAMLVRLLRWFHAVTSRRPASIAEDVDDARPGSDLIGLSLSDLKARLSDLRDELAELGKPEDPITLGSDIQEIIRSLLPKILSKRGFVAETRRREVAEVSDDWQFAGGRGLPPEELSQAVVEHRPLWLASVLGAPKRIPLHDGLFDLVIFDEASQCDIATAMPLFARAKRAVVVGDDLQLSFIPQLSQAQDRNLMQAQGLPIARMGRFAQSRRSLFDFASRAPCAERITLRHQYRSAGPIVDYISSTFYGGVLETSYDPDRLVMPKGAKPGLAWEDVPAPAVSAGGNVNTAEVATILRHLKKLLVDEGYEGSIGVVTPFRAQVLELENAINREIPETKRIAAELKVGTVDGFQGQERDLILFSPVVGPRSPQSGMTFFQRDKRRLNVAISRARAVAMVFGDLNFARSGKSTSLQRLAAYATEQRGRSGEGVFDSDWERKVYHALKARGLNPEPQFEIAGRRLDFALFGAGGIKLDLEVDGRKWHQTPDGRRKTQDLWRDEQLKAMGWRVRRFWVDELAKDMEGCLDRVEQDLS</sequence>
<dbReference type="InterPro" id="IPR050534">
    <property type="entry name" value="Coronavir_polyprotein_1ab"/>
</dbReference>
<evidence type="ECO:0000256" key="1">
    <source>
        <dbReference type="ARBA" id="ARBA00007913"/>
    </source>
</evidence>
<evidence type="ECO:0000313" key="10">
    <source>
        <dbReference type="Proteomes" id="UP000756530"/>
    </source>
</evidence>
<keyword evidence="5" id="KW-0067">ATP-binding</keyword>
<evidence type="ECO:0000313" key="9">
    <source>
        <dbReference type="EMBL" id="MBV7380590.1"/>
    </source>
</evidence>
<dbReference type="Pfam" id="PF18741">
    <property type="entry name" value="MTES_1575"/>
    <property type="match status" value="1"/>
</dbReference>
<evidence type="ECO:0000259" key="8">
    <source>
        <dbReference type="Pfam" id="PF18741"/>
    </source>
</evidence>
<keyword evidence="2" id="KW-0547">Nucleotide-binding</keyword>
<dbReference type="PANTHER" id="PTHR43788">
    <property type="entry name" value="DNA2/NAM7 HELICASE FAMILY MEMBER"/>
    <property type="match status" value="1"/>
</dbReference>
<dbReference type="Pfam" id="PF13087">
    <property type="entry name" value="AAA_12"/>
    <property type="match status" value="1"/>
</dbReference>
<feature type="domain" description="DNA2/NAM7 helicase-like C-terminal" evidence="7">
    <location>
        <begin position="709"/>
        <end position="897"/>
    </location>
</feature>
<keyword evidence="3" id="KW-0378">Hydrolase</keyword>
<dbReference type="RefSeq" id="WP_218393789.1">
    <property type="nucleotide sequence ID" value="NZ_JAHUZE010000004.1"/>
</dbReference>
<dbReference type="InterPro" id="IPR047187">
    <property type="entry name" value="SF1_C_Upf1"/>
</dbReference>
<evidence type="ECO:0000256" key="3">
    <source>
        <dbReference type="ARBA" id="ARBA00022801"/>
    </source>
</evidence>
<name>A0ABS6T5T4_9RHOB</name>
<proteinExistence type="inferred from homology"/>
<keyword evidence="10" id="KW-1185">Reference proteome</keyword>
<evidence type="ECO:0000259" key="6">
    <source>
        <dbReference type="Pfam" id="PF13086"/>
    </source>
</evidence>
<dbReference type="PANTHER" id="PTHR43788:SF8">
    <property type="entry name" value="DNA-BINDING PROTEIN SMUBP-2"/>
    <property type="match status" value="1"/>
</dbReference>
<dbReference type="EMBL" id="JAHUZE010000004">
    <property type="protein sequence ID" value="MBV7380590.1"/>
    <property type="molecule type" value="Genomic_DNA"/>
</dbReference>
<evidence type="ECO:0000256" key="5">
    <source>
        <dbReference type="ARBA" id="ARBA00022840"/>
    </source>
</evidence>